<protein>
    <submittedName>
        <fullName evidence="1">Uncharacterized protein</fullName>
    </submittedName>
</protein>
<evidence type="ECO:0000313" key="1">
    <source>
        <dbReference type="EMBL" id="KYO29444.1"/>
    </source>
</evidence>
<organism evidence="1 2">
    <name type="scientific">Alligator mississippiensis</name>
    <name type="common">American alligator</name>
    <dbReference type="NCBI Taxonomy" id="8496"/>
    <lineage>
        <taxon>Eukaryota</taxon>
        <taxon>Metazoa</taxon>
        <taxon>Chordata</taxon>
        <taxon>Craniata</taxon>
        <taxon>Vertebrata</taxon>
        <taxon>Euteleostomi</taxon>
        <taxon>Archelosauria</taxon>
        <taxon>Archosauria</taxon>
        <taxon>Crocodylia</taxon>
        <taxon>Alligatoridae</taxon>
        <taxon>Alligatorinae</taxon>
        <taxon>Alligator</taxon>
    </lineage>
</organism>
<keyword evidence="2" id="KW-1185">Reference proteome</keyword>
<accession>A0A151MY58</accession>
<gene>
    <name evidence="1" type="ORF">Y1Q_0018050</name>
</gene>
<evidence type="ECO:0000313" key="2">
    <source>
        <dbReference type="Proteomes" id="UP000050525"/>
    </source>
</evidence>
<proteinExistence type="predicted"/>
<sequence>MTEFGLLLPAFVRHGQPFFETQVGRTFPVPADDVILLVIPPPVRFSYPCTCYNFYSHVKTLFRKLVIQQFFTSLQYLPIMDQLLF</sequence>
<name>A0A151MY58_ALLMI</name>
<dbReference type="AlphaFoldDB" id="A0A151MY58"/>
<dbReference type="EMBL" id="AKHW03004704">
    <property type="protein sequence ID" value="KYO29444.1"/>
    <property type="molecule type" value="Genomic_DNA"/>
</dbReference>
<comment type="caution">
    <text evidence="1">The sequence shown here is derived from an EMBL/GenBank/DDBJ whole genome shotgun (WGS) entry which is preliminary data.</text>
</comment>
<reference evidence="1 2" key="1">
    <citation type="journal article" date="2012" name="Genome Biol.">
        <title>Sequencing three crocodilian genomes to illuminate the evolution of archosaurs and amniotes.</title>
        <authorList>
            <person name="St John J.A."/>
            <person name="Braun E.L."/>
            <person name="Isberg S.R."/>
            <person name="Miles L.G."/>
            <person name="Chong A.Y."/>
            <person name="Gongora J."/>
            <person name="Dalzell P."/>
            <person name="Moran C."/>
            <person name="Bed'hom B."/>
            <person name="Abzhanov A."/>
            <person name="Burgess S.C."/>
            <person name="Cooksey A.M."/>
            <person name="Castoe T.A."/>
            <person name="Crawford N.G."/>
            <person name="Densmore L.D."/>
            <person name="Drew J.C."/>
            <person name="Edwards S.V."/>
            <person name="Faircloth B.C."/>
            <person name="Fujita M.K."/>
            <person name="Greenwold M.J."/>
            <person name="Hoffmann F.G."/>
            <person name="Howard J.M."/>
            <person name="Iguchi T."/>
            <person name="Janes D.E."/>
            <person name="Khan S.Y."/>
            <person name="Kohno S."/>
            <person name="de Koning A.J."/>
            <person name="Lance S.L."/>
            <person name="McCarthy F.M."/>
            <person name="McCormack J.E."/>
            <person name="Merchant M.E."/>
            <person name="Peterson D.G."/>
            <person name="Pollock D.D."/>
            <person name="Pourmand N."/>
            <person name="Raney B.J."/>
            <person name="Roessler K.A."/>
            <person name="Sanford J.R."/>
            <person name="Sawyer R.H."/>
            <person name="Schmidt C.J."/>
            <person name="Triplett E.W."/>
            <person name="Tuberville T.D."/>
            <person name="Venegas-Anaya M."/>
            <person name="Howard J.T."/>
            <person name="Jarvis E.D."/>
            <person name="Guillette L.J.Jr."/>
            <person name="Glenn T.C."/>
            <person name="Green R.E."/>
            <person name="Ray D.A."/>
        </authorList>
    </citation>
    <scope>NUCLEOTIDE SEQUENCE [LARGE SCALE GENOMIC DNA]</scope>
    <source>
        <strain evidence="1">KSC_2009_1</strain>
    </source>
</reference>
<dbReference type="Proteomes" id="UP000050525">
    <property type="component" value="Unassembled WGS sequence"/>
</dbReference>